<evidence type="ECO:0000256" key="1">
    <source>
        <dbReference type="SAM" id="MobiDB-lite"/>
    </source>
</evidence>
<dbReference type="RefSeq" id="WP_378607264.1">
    <property type="nucleotide sequence ID" value="NZ_JBHSQN010000011.1"/>
</dbReference>
<dbReference type="InterPro" id="IPR003959">
    <property type="entry name" value="ATPase_AAA_core"/>
</dbReference>
<evidence type="ECO:0000259" key="2">
    <source>
        <dbReference type="Pfam" id="PF13304"/>
    </source>
</evidence>
<accession>A0ABW1JTU5</accession>
<gene>
    <name evidence="3" type="ORF">ACFP3H_17725</name>
</gene>
<sequence>MHGADHDTLGKMWQGHAFEPAIRHIRFPLFRNLSTNLTIEFKHPITAITGPNGSNKSAILRALQGSPRGNDLGKYWFGTAVDEIPPGERHRFIYGRYSPSTDGIVEVIKTRIGRRRDSRTGPVADPDLFEPSRPLTGAPDNMDRFLRSVPTKDGDASKTRWSTISKDVLYLDFRAQLSAFDWAMNHADVQFEIGTPQEELNLVNARKRLLRSRTSQLSKALTESLSSDNWYKLERIMHPLLDMPDKQREWVERIIGKKYSRIRLIQHRYFGRPGGWTVILESKEGLKYSEAFAGSGEYAVVLLVHRISGAQEKSLILLDEPEVSLHPYAQRQVVNYLTDVAKRHKHQIVFATHSSEMIRELPPTAVKVLTMRAADGKVDLPVQDSAPQFAFDAIGAHYEHPTIVVEDRLAAELVEQALEGHPRRDAVEVKFLPGGASTLWTYYVPMWAQEKRTDLLLLLDGDQRIDSPRPIEQIPPDDLEAEICQTFKDLPQLPFSASDPGSAIHRADSVRCVLEWRRRFVDFLPCWTPEKFLWDYRVKVPQRPALTTASTNGKDSWREYTDAQTGQSDGDTIHTFQLQALRRVEPDCATMTEIRSIVDEFIGSL</sequence>
<keyword evidence="3" id="KW-0378">Hydrolase</keyword>
<keyword evidence="4" id="KW-1185">Reference proteome</keyword>
<feature type="region of interest" description="Disordered" evidence="1">
    <location>
        <begin position="547"/>
        <end position="568"/>
    </location>
</feature>
<feature type="region of interest" description="Disordered" evidence="1">
    <location>
        <begin position="116"/>
        <end position="141"/>
    </location>
</feature>
<dbReference type="EMBL" id="JBHSQN010000011">
    <property type="protein sequence ID" value="MFC6012899.1"/>
    <property type="molecule type" value="Genomic_DNA"/>
</dbReference>
<comment type="caution">
    <text evidence="3">The sequence shown here is derived from an EMBL/GenBank/DDBJ whole genome shotgun (WGS) entry which is preliminary data.</text>
</comment>
<dbReference type="CDD" id="cd00267">
    <property type="entry name" value="ABC_ATPase"/>
    <property type="match status" value="1"/>
</dbReference>
<evidence type="ECO:0000313" key="3">
    <source>
        <dbReference type="EMBL" id="MFC6012899.1"/>
    </source>
</evidence>
<dbReference type="PANTHER" id="PTHR43581">
    <property type="entry name" value="ATP/GTP PHOSPHATASE"/>
    <property type="match status" value="1"/>
</dbReference>
<feature type="domain" description="ATPase AAA-type core" evidence="2">
    <location>
        <begin position="45"/>
        <end position="356"/>
    </location>
</feature>
<dbReference type="Proteomes" id="UP001596223">
    <property type="component" value="Unassembled WGS sequence"/>
</dbReference>
<reference evidence="4" key="1">
    <citation type="journal article" date="2019" name="Int. J. Syst. Evol. Microbiol.">
        <title>The Global Catalogue of Microorganisms (GCM) 10K type strain sequencing project: providing services to taxonomists for standard genome sequencing and annotation.</title>
        <authorList>
            <consortium name="The Broad Institute Genomics Platform"/>
            <consortium name="The Broad Institute Genome Sequencing Center for Infectious Disease"/>
            <person name="Wu L."/>
            <person name="Ma J."/>
        </authorList>
    </citation>
    <scope>NUCLEOTIDE SEQUENCE [LARGE SCALE GENOMIC DNA]</scope>
    <source>
        <strain evidence="4">CCUG 36956</strain>
    </source>
</reference>
<dbReference type="InterPro" id="IPR051396">
    <property type="entry name" value="Bact_Antivir_Def_Nuclease"/>
</dbReference>
<dbReference type="GO" id="GO:0004519">
    <property type="term" value="F:endonuclease activity"/>
    <property type="evidence" value="ECO:0007669"/>
    <property type="project" value="UniProtKB-KW"/>
</dbReference>
<dbReference type="Gene3D" id="3.40.50.300">
    <property type="entry name" value="P-loop containing nucleotide triphosphate hydrolases"/>
    <property type="match status" value="1"/>
</dbReference>
<dbReference type="PANTHER" id="PTHR43581:SF2">
    <property type="entry name" value="EXCINUCLEASE ATPASE SUBUNIT"/>
    <property type="match status" value="1"/>
</dbReference>
<protein>
    <submittedName>
        <fullName evidence="3">ATP-dependent endonuclease</fullName>
    </submittedName>
</protein>
<keyword evidence="3" id="KW-0540">Nuclease</keyword>
<dbReference type="InterPro" id="IPR027417">
    <property type="entry name" value="P-loop_NTPase"/>
</dbReference>
<name>A0ABW1JTU5_9NOCA</name>
<keyword evidence="3" id="KW-0255">Endonuclease</keyword>
<dbReference type="SUPFAM" id="SSF52540">
    <property type="entry name" value="P-loop containing nucleoside triphosphate hydrolases"/>
    <property type="match status" value="1"/>
</dbReference>
<organism evidence="3 4">
    <name type="scientific">Nocardia lasii</name>
    <dbReference type="NCBI Taxonomy" id="1616107"/>
    <lineage>
        <taxon>Bacteria</taxon>
        <taxon>Bacillati</taxon>
        <taxon>Actinomycetota</taxon>
        <taxon>Actinomycetes</taxon>
        <taxon>Mycobacteriales</taxon>
        <taxon>Nocardiaceae</taxon>
        <taxon>Nocardia</taxon>
    </lineage>
</organism>
<evidence type="ECO:0000313" key="4">
    <source>
        <dbReference type="Proteomes" id="UP001596223"/>
    </source>
</evidence>
<dbReference type="Pfam" id="PF13304">
    <property type="entry name" value="AAA_21"/>
    <property type="match status" value="1"/>
</dbReference>
<proteinExistence type="predicted"/>